<dbReference type="Proteomes" id="UP000660270">
    <property type="component" value="Unassembled WGS sequence"/>
</dbReference>
<accession>A0ABR8ILZ3</accession>
<feature type="transmembrane region" description="Helical" evidence="2">
    <location>
        <begin position="127"/>
        <end position="148"/>
    </location>
</feature>
<keyword evidence="4" id="KW-1185">Reference proteome</keyword>
<feature type="transmembrane region" description="Helical" evidence="2">
    <location>
        <begin position="185"/>
        <end position="201"/>
    </location>
</feature>
<feature type="transmembrane region" description="Helical" evidence="2">
    <location>
        <begin position="7"/>
        <end position="28"/>
    </location>
</feature>
<evidence type="ECO:0000313" key="4">
    <source>
        <dbReference type="Proteomes" id="UP000660270"/>
    </source>
</evidence>
<feature type="transmembrane region" description="Helical" evidence="2">
    <location>
        <begin position="40"/>
        <end position="61"/>
    </location>
</feature>
<keyword evidence="2" id="KW-0472">Membrane</keyword>
<keyword evidence="2" id="KW-1133">Transmembrane helix</keyword>
<evidence type="ECO:0000256" key="1">
    <source>
        <dbReference type="SAM" id="MobiDB-lite"/>
    </source>
</evidence>
<dbReference type="EMBL" id="JACJTM010000001">
    <property type="protein sequence ID" value="MBD2683774.1"/>
    <property type="molecule type" value="Genomic_DNA"/>
</dbReference>
<reference evidence="3 4" key="1">
    <citation type="journal article" date="2020" name="ISME J.">
        <title>Comparative genomics reveals insights into cyanobacterial evolution and habitat adaptation.</title>
        <authorList>
            <person name="Chen M.Y."/>
            <person name="Teng W.K."/>
            <person name="Zhao L."/>
            <person name="Hu C.X."/>
            <person name="Zhou Y.K."/>
            <person name="Han B.P."/>
            <person name="Song L.R."/>
            <person name="Shu W.S."/>
        </authorList>
    </citation>
    <scope>NUCLEOTIDE SEQUENCE [LARGE SCALE GENOMIC DNA]</scope>
    <source>
        <strain evidence="3 4">FACHB-1249</strain>
    </source>
</reference>
<evidence type="ECO:0000256" key="2">
    <source>
        <dbReference type="SAM" id="Phobius"/>
    </source>
</evidence>
<feature type="compositionally biased region" description="Basic and acidic residues" evidence="1">
    <location>
        <begin position="232"/>
        <end position="248"/>
    </location>
</feature>
<name>A0ABR8ILZ3_APHFL</name>
<proteinExistence type="predicted"/>
<dbReference type="RefSeq" id="WP_190588862.1">
    <property type="nucleotide sequence ID" value="NZ_JACJTM010000001.1"/>
</dbReference>
<comment type="caution">
    <text evidence="3">The sequence shown here is derived from an EMBL/GenBank/DDBJ whole genome shotgun (WGS) entry which is preliminary data.</text>
</comment>
<keyword evidence="2" id="KW-0812">Transmembrane</keyword>
<feature type="transmembrane region" description="Helical" evidence="2">
    <location>
        <begin position="95"/>
        <end position="115"/>
    </location>
</feature>
<feature type="region of interest" description="Disordered" evidence="1">
    <location>
        <begin position="232"/>
        <end position="254"/>
    </location>
</feature>
<sequence>MHKALKRFTTILLSSFFLIVFINFAVIAQDTQNNRSNTCIWRFVFCGIIFVISSAMLVCNIDALRSPGIKGVYYNAKNNKIEEINDKPKKNENPFSLSLTQLAFWTVLILGAYLWLYAVTGKYTDTFGYSATILLGINSGTAVVASIIDGQNGEEGRKGTRRTSKNFVKDILYDFNGINFHRLQAAMWTIVIGFVFIFQVIKENRMPEFDESLLALQGVSAGSYLGLRSTENQKDKEIAKDEPNKKEINNSTTT</sequence>
<evidence type="ECO:0000313" key="3">
    <source>
        <dbReference type="EMBL" id="MBD2683774.1"/>
    </source>
</evidence>
<gene>
    <name evidence="3" type="ORF">H6G43_00620</name>
</gene>
<protein>
    <submittedName>
        <fullName evidence="3">Uncharacterized protein</fullName>
    </submittedName>
</protein>
<organism evidence="3 4">
    <name type="scientific">Aphanizomenon flos-aquae FACHB-1249</name>
    <dbReference type="NCBI Taxonomy" id="2692889"/>
    <lineage>
        <taxon>Bacteria</taxon>
        <taxon>Bacillati</taxon>
        <taxon>Cyanobacteriota</taxon>
        <taxon>Cyanophyceae</taxon>
        <taxon>Nostocales</taxon>
        <taxon>Aphanizomenonaceae</taxon>
        <taxon>Aphanizomenon</taxon>
    </lineage>
</organism>